<reference evidence="1" key="2">
    <citation type="submission" date="2020-11" db="EMBL/GenBank/DDBJ databases">
        <authorList>
            <person name="McCartney M.A."/>
            <person name="Auch B."/>
            <person name="Kono T."/>
            <person name="Mallez S."/>
            <person name="Becker A."/>
            <person name="Gohl D.M."/>
            <person name="Silverstein K.A.T."/>
            <person name="Koren S."/>
            <person name="Bechman K.B."/>
            <person name="Herman A."/>
            <person name="Abrahante J.E."/>
            <person name="Garbe J."/>
        </authorList>
    </citation>
    <scope>NUCLEOTIDE SEQUENCE</scope>
    <source>
        <strain evidence="1">Duluth1</strain>
        <tissue evidence="1">Whole animal</tissue>
    </source>
</reference>
<accession>A0A9D4C8Y7</accession>
<gene>
    <name evidence="1" type="ORF">DPMN_062563</name>
</gene>
<evidence type="ECO:0000313" key="2">
    <source>
        <dbReference type="Proteomes" id="UP000828390"/>
    </source>
</evidence>
<proteinExistence type="predicted"/>
<reference evidence="1" key="1">
    <citation type="journal article" date="2019" name="bioRxiv">
        <title>The Genome of the Zebra Mussel, Dreissena polymorpha: A Resource for Invasive Species Research.</title>
        <authorList>
            <person name="McCartney M.A."/>
            <person name="Auch B."/>
            <person name="Kono T."/>
            <person name="Mallez S."/>
            <person name="Zhang Y."/>
            <person name="Obille A."/>
            <person name="Becker A."/>
            <person name="Abrahante J.E."/>
            <person name="Garbe J."/>
            <person name="Badalamenti J.P."/>
            <person name="Herman A."/>
            <person name="Mangelson H."/>
            <person name="Liachko I."/>
            <person name="Sullivan S."/>
            <person name="Sone E.D."/>
            <person name="Koren S."/>
            <person name="Silverstein K.A.T."/>
            <person name="Beckman K.B."/>
            <person name="Gohl D.M."/>
        </authorList>
    </citation>
    <scope>NUCLEOTIDE SEQUENCE</scope>
    <source>
        <strain evidence="1">Duluth1</strain>
        <tissue evidence="1">Whole animal</tissue>
    </source>
</reference>
<evidence type="ECO:0000313" key="1">
    <source>
        <dbReference type="EMBL" id="KAH3719696.1"/>
    </source>
</evidence>
<organism evidence="1 2">
    <name type="scientific">Dreissena polymorpha</name>
    <name type="common">Zebra mussel</name>
    <name type="synonym">Mytilus polymorpha</name>
    <dbReference type="NCBI Taxonomy" id="45954"/>
    <lineage>
        <taxon>Eukaryota</taxon>
        <taxon>Metazoa</taxon>
        <taxon>Spiralia</taxon>
        <taxon>Lophotrochozoa</taxon>
        <taxon>Mollusca</taxon>
        <taxon>Bivalvia</taxon>
        <taxon>Autobranchia</taxon>
        <taxon>Heteroconchia</taxon>
        <taxon>Euheterodonta</taxon>
        <taxon>Imparidentia</taxon>
        <taxon>Neoheterodontei</taxon>
        <taxon>Myida</taxon>
        <taxon>Dreissenoidea</taxon>
        <taxon>Dreissenidae</taxon>
        <taxon>Dreissena</taxon>
    </lineage>
</organism>
<keyword evidence="2" id="KW-1185">Reference proteome</keyword>
<comment type="caution">
    <text evidence="1">The sequence shown here is derived from an EMBL/GenBank/DDBJ whole genome shotgun (WGS) entry which is preliminary data.</text>
</comment>
<name>A0A9D4C8Y7_DREPO</name>
<protein>
    <submittedName>
        <fullName evidence="1">Uncharacterized protein</fullName>
    </submittedName>
</protein>
<dbReference type="AlphaFoldDB" id="A0A9D4C8Y7"/>
<dbReference type="EMBL" id="JAIWYP010000013">
    <property type="protein sequence ID" value="KAH3719696.1"/>
    <property type="molecule type" value="Genomic_DNA"/>
</dbReference>
<dbReference type="Proteomes" id="UP000828390">
    <property type="component" value="Unassembled WGS sequence"/>
</dbReference>
<sequence>MNVTFRALTIFEPAKTIFELVQDIIWTNLSINLASRVLTMFYNSHIMKNAQPNGGHFHDDFTLNVASRVLTRFYYSHIRKNALPLGGHVFQPTLIIFKLAQDIIGMNHQTLNVASRVKNALPPVQDIIEENLLTKFHEDRKCI</sequence>